<evidence type="ECO:0000256" key="5">
    <source>
        <dbReference type="SAM" id="MobiDB-lite"/>
    </source>
</evidence>
<name>A0A6P2D991_9BACT</name>
<feature type="domain" description="RNA polymerase sigma factor 70 region 4 type 2" evidence="7">
    <location>
        <begin position="136"/>
        <end position="186"/>
    </location>
</feature>
<dbReference type="PANTHER" id="PTHR43133">
    <property type="entry name" value="RNA POLYMERASE ECF-TYPE SIGMA FACTO"/>
    <property type="match status" value="1"/>
</dbReference>
<dbReference type="GO" id="GO:0003677">
    <property type="term" value="F:DNA binding"/>
    <property type="evidence" value="ECO:0007669"/>
    <property type="project" value="InterPro"/>
</dbReference>
<evidence type="ECO:0000256" key="2">
    <source>
        <dbReference type="ARBA" id="ARBA00023015"/>
    </source>
</evidence>
<accession>A0A6P2D991</accession>
<evidence type="ECO:0000313" key="8">
    <source>
        <dbReference type="EMBL" id="VTR96072.1"/>
    </source>
</evidence>
<sequence length="700" mass="76041">MNPARSAEILRQLERTDAPDADLLVRFVADRDTGAFEELVHRHGALVLGVCLRVTGHPQDAEDAFQATFLVLARRAATVRKRDRLWSWLYGTAFRVAWRARRAARRRRVREVTVSQLPEPHAPEPAPTRPELAPVLDEELAALPTHYREAIVLCDLRGASRQEAAVLLGVPEGTLSSRLANGRKRLAARLTRRGISLAVVALPGALTDAQAGITVPAELVTQTCGLVADFAANGAVPGPLARLTGRGALVRKTLVFGGLMVAVVASAVFAAVPSDNAPPNEPPKPPVVVQKPDAAPQPQADPKPGDQPMFASEPKLRGVADLSINGFEMPVWNATGTHLAITADQVVTPIERDNTGRPKTRRIIRVCSFSNRSVSYGQDIYLRDHEGFAGLTADGAVVTALNENGLISGQHELRFWAPEKGTGNIQLTKTVEIAPADLRMYDYAFAPDWKTYRTIAWQYDGERPTKIEVLEIDAVTQKPAKSLLKVDFGSAYYVRLSANGKRFAVVDQEVTKVTIFDVDRGEKVSEHTFRGGKITELPKVLPFASFGGPASPPPSASLVFSSNGKQLVVARTIGQTVVLNADTGDVLPLLEGTKEAHVSPEPCAFSSDNRLLVATGTNYKLVTRKEPGGRAREQTGWERGGAFLTVWDTRTGKVLKTWKSGNGARVAFNPVRPILAILEYNGESKSRLGFWDFAAEVEKK</sequence>
<organism evidence="8 9">
    <name type="scientific">Gemmata massiliana</name>
    <dbReference type="NCBI Taxonomy" id="1210884"/>
    <lineage>
        <taxon>Bacteria</taxon>
        <taxon>Pseudomonadati</taxon>
        <taxon>Planctomycetota</taxon>
        <taxon>Planctomycetia</taxon>
        <taxon>Gemmatales</taxon>
        <taxon>Gemmataceae</taxon>
        <taxon>Gemmata</taxon>
    </lineage>
</organism>
<feature type="compositionally biased region" description="Low complexity" evidence="5">
    <location>
        <begin position="287"/>
        <end position="308"/>
    </location>
</feature>
<dbReference type="Gene3D" id="1.10.10.10">
    <property type="entry name" value="Winged helix-like DNA-binding domain superfamily/Winged helix DNA-binding domain"/>
    <property type="match status" value="1"/>
</dbReference>
<dbReference type="Proteomes" id="UP000464178">
    <property type="component" value="Chromosome"/>
</dbReference>
<evidence type="ECO:0000256" key="3">
    <source>
        <dbReference type="ARBA" id="ARBA00023082"/>
    </source>
</evidence>
<dbReference type="RefSeq" id="WP_162670410.1">
    <property type="nucleotide sequence ID" value="NZ_LR593886.1"/>
</dbReference>
<keyword evidence="2" id="KW-0805">Transcription regulation</keyword>
<dbReference type="SUPFAM" id="SSF88659">
    <property type="entry name" value="Sigma3 and sigma4 domains of RNA polymerase sigma factors"/>
    <property type="match status" value="1"/>
</dbReference>
<dbReference type="KEGG" id="gms:SOIL9_16420"/>
<dbReference type="InterPro" id="IPR015943">
    <property type="entry name" value="WD40/YVTN_repeat-like_dom_sf"/>
</dbReference>
<keyword evidence="4" id="KW-0804">Transcription</keyword>
<comment type="similarity">
    <text evidence="1">Belongs to the sigma-70 factor family. ECF subfamily.</text>
</comment>
<keyword evidence="9" id="KW-1185">Reference proteome</keyword>
<dbReference type="InterPro" id="IPR007627">
    <property type="entry name" value="RNA_pol_sigma70_r2"/>
</dbReference>
<proteinExistence type="inferred from homology"/>
<dbReference type="SUPFAM" id="SSF50969">
    <property type="entry name" value="YVTN repeat-like/Quinoprotein amine dehydrogenase"/>
    <property type="match status" value="1"/>
</dbReference>
<gene>
    <name evidence="8" type="ORF">SOIL9_16420</name>
</gene>
<dbReference type="InterPro" id="IPR039425">
    <property type="entry name" value="RNA_pol_sigma-70-like"/>
</dbReference>
<dbReference type="InterPro" id="IPR013249">
    <property type="entry name" value="RNA_pol_sigma70_r4_t2"/>
</dbReference>
<dbReference type="InterPro" id="IPR036388">
    <property type="entry name" value="WH-like_DNA-bd_sf"/>
</dbReference>
<keyword evidence="3" id="KW-0731">Sigma factor</keyword>
<evidence type="ECO:0000313" key="9">
    <source>
        <dbReference type="Proteomes" id="UP000464178"/>
    </source>
</evidence>
<dbReference type="Pfam" id="PF08281">
    <property type="entry name" value="Sigma70_r4_2"/>
    <property type="match status" value="1"/>
</dbReference>
<dbReference type="GO" id="GO:0016987">
    <property type="term" value="F:sigma factor activity"/>
    <property type="evidence" value="ECO:0007669"/>
    <property type="project" value="UniProtKB-KW"/>
</dbReference>
<dbReference type="InterPro" id="IPR011044">
    <property type="entry name" value="Quino_amine_DH_bsu"/>
</dbReference>
<dbReference type="InterPro" id="IPR013324">
    <property type="entry name" value="RNA_pol_sigma_r3/r4-like"/>
</dbReference>
<dbReference type="SUPFAM" id="SSF88946">
    <property type="entry name" value="Sigma2 domain of RNA polymerase sigma factors"/>
    <property type="match status" value="1"/>
</dbReference>
<evidence type="ECO:0000256" key="1">
    <source>
        <dbReference type="ARBA" id="ARBA00010641"/>
    </source>
</evidence>
<dbReference type="EMBL" id="LR593886">
    <property type="protein sequence ID" value="VTR96072.1"/>
    <property type="molecule type" value="Genomic_DNA"/>
</dbReference>
<evidence type="ECO:0000256" key="4">
    <source>
        <dbReference type="ARBA" id="ARBA00023163"/>
    </source>
</evidence>
<evidence type="ECO:0008006" key="10">
    <source>
        <dbReference type="Google" id="ProtNLM"/>
    </source>
</evidence>
<dbReference type="PANTHER" id="PTHR43133:SF51">
    <property type="entry name" value="RNA POLYMERASE SIGMA FACTOR"/>
    <property type="match status" value="1"/>
</dbReference>
<protein>
    <recommendedName>
        <fullName evidence="10">ECF RNA polymerase sigma factor SigE</fullName>
    </recommendedName>
</protein>
<dbReference type="NCBIfam" id="TIGR02937">
    <property type="entry name" value="sigma70-ECF"/>
    <property type="match status" value="1"/>
</dbReference>
<dbReference type="Gene3D" id="1.10.1740.10">
    <property type="match status" value="1"/>
</dbReference>
<dbReference type="InterPro" id="IPR014284">
    <property type="entry name" value="RNA_pol_sigma-70_dom"/>
</dbReference>
<dbReference type="InterPro" id="IPR013325">
    <property type="entry name" value="RNA_pol_sigma_r2"/>
</dbReference>
<dbReference type="AlphaFoldDB" id="A0A6P2D991"/>
<feature type="region of interest" description="Disordered" evidence="5">
    <location>
        <begin position="275"/>
        <end position="312"/>
    </location>
</feature>
<feature type="domain" description="RNA polymerase sigma-70 region 2" evidence="6">
    <location>
        <begin position="39"/>
        <end position="107"/>
    </location>
</feature>
<dbReference type="Gene3D" id="2.130.10.10">
    <property type="entry name" value="YVTN repeat-like/Quinoprotein amine dehydrogenase"/>
    <property type="match status" value="1"/>
</dbReference>
<dbReference type="CDD" id="cd06171">
    <property type="entry name" value="Sigma70_r4"/>
    <property type="match status" value="1"/>
</dbReference>
<evidence type="ECO:0000259" key="6">
    <source>
        <dbReference type="Pfam" id="PF04542"/>
    </source>
</evidence>
<reference evidence="8 9" key="1">
    <citation type="submission" date="2019-05" db="EMBL/GenBank/DDBJ databases">
        <authorList>
            <consortium name="Science for Life Laboratories"/>
        </authorList>
    </citation>
    <scope>NUCLEOTIDE SEQUENCE [LARGE SCALE GENOMIC DNA]</scope>
    <source>
        <strain evidence="8">Soil9</strain>
    </source>
</reference>
<dbReference type="Pfam" id="PF04542">
    <property type="entry name" value="Sigma70_r2"/>
    <property type="match status" value="1"/>
</dbReference>
<evidence type="ECO:0000259" key="7">
    <source>
        <dbReference type="Pfam" id="PF08281"/>
    </source>
</evidence>
<dbReference type="GO" id="GO:0006352">
    <property type="term" value="P:DNA-templated transcription initiation"/>
    <property type="evidence" value="ECO:0007669"/>
    <property type="project" value="InterPro"/>
</dbReference>